<protein>
    <recommendedName>
        <fullName evidence="4">Glycerophosphoryl diester phosphodiesterase membrane domain-containing protein</fullName>
    </recommendedName>
</protein>
<comment type="caution">
    <text evidence="2">The sequence shown here is derived from an EMBL/GenBank/DDBJ whole genome shotgun (WGS) entry which is preliminary data.</text>
</comment>
<keyword evidence="1" id="KW-1133">Transmembrane helix</keyword>
<organism evidence="2 3">
    <name type="scientific">Caulobacter segnis</name>
    <dbReference type="NCBI Taxonomy" id="88688"/>
    <lineage>
        <taxon>Bacteria</taxon>
        <taxon>Pseudomonadati</taxon>
        <taxon>Pseudomonadota</taxon>
        <taxon>Alphaproteobacteria</taxon>
        <taxon>Caulobacterales</taxon>
        <taxon>Caulobacteraceae</taxon>
        <taxon>Caulobacter</taxon>
    </lineage>
</organism>
<reference evidence="2 3" key="1">
    <citation type="submission" date="2017-08" db="EMBL/GenBank/DDBJ databases">
        <title>Infants hospitalized years apart are colonized by the same room-sourced microbial strains.</title>
        <authorList>
            <person name="Brooks B."/>
            <person name="Olm M.R."/>
            <person name="Firek B.A."/>
            <person name="Baker R."/>
            <person name="Thomas B.C."/>
            <person name="Morowitz M.J."/>
            <person name="Banfield J.F."/>
        </authorList>
    </citation>
    <scope>NUCLEOTIDE SEQUENCE [LARGE SCALE GENOMIC DNA]</scope>
    <source>
        <strain evidence="2">S2_003_000_R2_4</strain>
    </source>
</reference>
<evidence type="ECO:0008006" key="4">
    <source>
        <dbReference type="Google" id="ProtNLM"/>
    </source>
</evidence>
<gene>
    <name evidence="2" type="ORF">DI526_09280</name>
</gene>
<proteinExistence type="predicted"/>
<evidence type="ECO:0000313" key="2">
    <source>
        <dbReference type="EMBL" id="PZR34721.1"/>
    </source>
</evidence>
<keyword evidence="1" id="KW-0472">Membrane</keyword>
<feature type="transmembrane region" description="Helical" evidence="1">
    <location>
        <begin position="128"/>
        <end position="155"/>
    </location>
</feature>
<dbReference type="RefSeq" id="WP_304276887.1">
    <property type="nucleotide sequence ID" value="NZ_QFQZ01000023.1"/>
</dbReference>
<accession>A0A2W5XBQ6</accession>
<dbReference type="Proteomes" id="UP000249393">
    <property type="component" value="Unassembled WGS sequence"/>
</dbReference>
<feature type="transmembrane region" description="Helical" evidence="1">
    <location>
        <begin position="167"/>
        <end position="187"/>
    </location>
</feature>
<feature type="transmembrane region" description="Helical" evidence="1">
    <location>
        <begin position="275"/>
        <end position="299"/>
    </location>
</feature>
<name>A0A2W5XBQ6_9CAUL</name>
<feature type="transmembrane region" description="Helical" evidence="1">
    <location>
        <begin position="87"/>
        <end position="107"/>
    </location>
</feature>
<evidence type="ECO:0000313" key="3">
    <source>
        <dbReference type="Proteomes" id="UP000249393"/>
    </source>
</evidence>
<evidence type="ECO:0000256" key="1">
    <source>
        <dbReference type="SAM" id="Phobius"/>
    </source>
</evidence>
<dbReference type="EMBL" id="QFQZ01000023">
    <property type="protein sequence ID" value="PZR34721.1"/>
    <property type="molecule type" value="Genomic_DNA"/>
</dbReference>
<feature type="transmembrane region" description="Helical" evidence="1">
    <location>
        <begin position="21"/>
        <end position="46"/>
    </location>
</feature>
<sequence length="312" mass="33137">MARFSVGEAATSGFSVVVRHPLAVLGWAVALVVGMILPAVMAIFWLGPDFLRLIQLAMTSTGAAPDSETIQEIVQAQSGMTAFNLLYWLWGSFVRAVICGAVFRAVLMPQASAWASLRISGRELWMTLLFVVEQVLAMIVIFIVALLIVILTAVVAVSGGEQAKTTAIIVASSASAIALGVFIWVALRLSLAAPMTFADAQFRLFESWTETRGQGWRLLGVAVLLVIFVLLMEMLVGAAAFGVIVAAGGSLEAIRGHGALEAFISRPPIALLTDLWPWLLGLGALASVFSAVVHAVFFAPWAFAHKALTAEG</sequence>
<dbReference type="AlphaFoldDB" id="A0A2W5XBQ6"/>
<feature type="transmembrane region" description="Helical" evidence="1">
    <location>
        <begin position="218"/>
        <end position="247"/>
    </location>
</feature>
<keyword evidence="1" id="KW-0812">Transmembrane</keyword>